<dbReference type="AlphaFoldDB" id="A0A0E9W0C9"/>
<evidence type="ECO:0000313" key="1">
    <source>
        <dbReference type="EMBL" id="JAH83829.1"/>
    </source>
</evidence>
<reference evidence="1" key="1">
    <citation type="submission" date="2014-11" db="EMBL/GenBank/DDBJ databases">
        <authorList>
            <person name="Amaro Gonzalez C."/>
        </authorList>
    </citation>
    <scope>NUCLEOTIDE SEQUENCE</scope>
</reference>
<accession>A0A0E9W0C9</accession>
<reference evidence="1" key="2">
    <citation type="journal article" date="2015" name="Fish Shellfish Immunol.">
        <title>Early steps in the European eel (Anguilla anguilla)-Vibrio vulnificus interaction in the gills: Role of the RtxA13 toxin.</title>
        <authorList>
            <person name="Callol A."/>
            <person name="Pajuelo D."/>
            <person name="Ebbesson L."/>
            <person name="Teles M."/>
            <person name="MacKenzie S."/>
            <person name="Amaro C."/>
        </authorList>
    </citation>
    <scope>NUCLEOTIDE SEQUENCE</scope>
</reference>
<name>A0A0E9W0C9_ANGAN</name>
<organism evidence="1">
    <name type="scientific">Anguilla anguilla</name>
    <name type="common">European freshwater eel</name>
    <name type="synonym">Muraena anguilla</name>
    <dbReference type="NCBI Taxonomy" id="7936"/>
    <lineage>
        <taxon>Eukaryota</taxon>
        <taxon>Metazoa</taxon>
        <taxon>Chordata</taxon>
        <taxon>Craniata</taxon>
        <taxon>Vertebrata</taxon>
        <taxon>Euteleostomi</taxon>
        <taxon>Actinopterygii</taxon>
        <taxon>Neopterygii</taxon>
        <taxon>Teleostei</taxon>
        <taxon>Anguilliformes</taxon>
        <taxon>Anguillidae</taxon>
        <taxon>Anguilla</taxon>
    </lineage>
</organism>
<dbReference type="EMBL" id="GBXM01024748">
    <property type="protein sequence ID" value="JAH83829.1"/>
    <property type="molecule type" value="Transcribed_RNA"/>
</dbReference>
<proteinExistence type="predicted"/>
<sequence>MTHILTHTTHIHAKQAVGMGKVIS</sequence>
<protein>
    <submittedName>
        <fullName evidence="1">Uncharacterized protein</fullName>
    </submittedName>
</protein>